<dbReference type="InterPro" id="IPR013083">
    <property type="entry name" value="Znf_RING/FYVE/PHD"/>
</dbReference>
<dbReference type="Pfam" id="PF13639">
    <property type="entry name" value="zf-RING_2"/>
    <property type="match status" value="1"/>
</dbReference>
<dbReference type="EMBL" id="MK072068">
    <property type="protein sequence ID" value="AYV77946.1"/>
    <property type="molecule type" value="Genomic_DNA"/>
</dbReference>
<dbReference type="Gene3D" id="2.70.9.20">
    <property type="entry name" value="Major capsid protein Vp54"/>
    <property type="match status" value="1"/>
</dbReference>
<feature type="domain" description="RING-type" evidence="8">
    <location>
        <begin position="7"/>
        <end position="46"/>
    </location>
</feature>
<evidence type="ECO:0000256" key="4">
    <source>
        <dbReference type="ARBA" id="ARBA00022771"/>
    </source>
</evidence>
<name>A0A3G4ZSS5_9VIRU</name>
<dbReference type="PANTHER" id="PTHR45931">
    <property type="entry name" value="SI:CH211-59O9.10"/>
    <property type="match status" value="1"/>
</dbReference>
<keyword evidence="4 7" id="KW-0863">Zinc-finger</keyword>
<dbReference type="InterPro" id="IPR016112">
    <property type="entry name" value="VP_dsDNA_II"/>
</dbReference>
<dbReference type="InterPro" id="IPR007542">
    <property type="entry name" value="MCP_C"/>
</dbReference>
<dbReference type="SUPFAM" id="SSF57850">
    <property type="entry name" value="RING/U-box"/>
    <property type="match status" value="1"/>
</dbReference>
<accession>A0A3G4ZSS5</accession>
<dbReference type="SMART" id="SM00184">
    <property type="entry name" value="RING"/>
    <property type="match status" value="1"/>
</dbReference>
<evidence type="ECO:0000256" key="3">
    <source>
        <dbReference type="ARBA" id="ARBA00022723"/>
    </source>
</evidence>
<dbReference type="Gene3D" id="3.30.40.10">
    <property type="entry name" value="Zinc/RING finger domain, C3HC4 (zinc finger)"/>
    <property type="match status" value="1"/>
</dbReference>
<proteinExistence type="predicted"/>
<evidence type="ECO:0000313" key="9">
    <source>
        <dbReference type="EMBL" id="AYV77946.1"/>
    </source>
</evidence>
<dbReference type="GO" id="GO:0008270">
    <property type="term" value="F:zinc ion binding"/>
    <property type="evidence" value="ECO:0007669"/>
    <property type="project" value="UniProtKB-KW"/>
</dbReference>
<keyword evidence="6" id="KW-0946">Virion</keyword>
<sequence>MANYDDCAICIMNMEENLKILLCKHTFHIECIESWLGINKTCPVCRTEIIDNVPVSEVNNYQLTLYKPLYFNNITPYEYHQQNNVNGISYYSFALSPEEYQPSGTLNFSRLDNLLMDDDKILKVCAKPINVLRITSGVESLMYPFDDDMILTGKN</sequence>
<evidence type="ECO:0000256" key="5">
    <source>
        <dbReference type="ARBA" id="ARBA00022833"/>
    </source>
</evidence>
<dbReference type="InterPro" id="IPR051834">
    <property type="entry name" value="RING_finger_E3_ligase"/>
</dbReference>
<evidence type="ECO:0000256" key="2">
    <source>
        <dbReference type="ARBA" id="ARBA00022561"/>
    </source>
</evidence>
<evidence type="ECO:0000256" key="7">
    <source>
        <dbReference type="PROSITE-ProRule" id="PRU00175"/>
    </source>
</evidence>
<comment type="subcellular location">
    <subcellularLocation>
        <location evidence="1">Virion</location>
    </subcellularLocation>
</comment>
<dbReference type="InterPro" id="IPR001841">
    <property type="entry name" value="Znf_RING"/>
</dbReference>
<dbReference type="GO" id="GO:0061630">
    <property type="term" value="F:ubiquitin protein ligase activity"/>
    <property type="evidence" value="ECO:0007669"/>
    <property type="project" value="TreeGrafter"/>
</dbReference>
<gene>
    <name evidence="9" type="ORF">Edafosvirus3_24</name>
</gene>
<evidence type="ECO:0000259" key="8">
    <source>
        <dbReference type="PROSITE" id="PS50089"/>
    </source>
</evidence>
<dbReference type="Pfam" id="PF04451">
    <property type="entry name" value="Capsid_NCLDV"/>
    <property type="match status" value="1"/>
</dbReference>
<evidence type="ECO:0000256" key="1">
    <source>
        <dbReference type="ARBA" id="ARBA00004328"/>
    </source>
</evidence>
<protein>
    <recommendedName>
        <fullName evidence="8">RING-type domain-containing protein</fullName>
    </recommendedName>
</protein>
<dbReference type="GO" id="GO:0005198">
    <property type="term" value="F:structural molecule activity"/>
    <property type="evidence" value="ECO:0007669"/>
    <property type="project" value="InterPro"/>
</dbReference>
<keyword evidence="5" id="KW-0862">Zinc</keyword>
<dbReference type="InterPro" id="IPR038519">
    <property type="entry name" value="MCP_C_sf"/>
</dbReference>
<dbReference type="SUPFAM" id="SSF49749">
    <property type="entry name" value="Group II dsDNA viruses VP"/>
    <property type="match status" value="1"/>
</dbReference>
<dbReference type="PROSITE" id="PS50089">
    <property type="entry name" value="ZF_RING_2"/>
    <property type="match status" value="1"/>
</dbReference>
<keyword evidence="2" id="KW-0167">Capsid protein</keyword>
<evidence type="ECO:0000256" key="6">
    <source>
        <dbReference type="ARBA" id="ARBA00022844"/>
    </source>
</evidence>
<dbReference type="GO" id="GO:0006511">
    <property type="term" value="P:ubiquitin-dependent protein catabolic process"/>
    <property type="evidence" value="ECO:0007669"/>
    <property type="project" value="TreeGrafter"/>
</dbReference>
<keyword evidence="3" id="KW-0479">Metal-binding</keyword>
<reference evidence="9" key="1">
    <citation type="submission" date="2018-10" db="EMBL/GenBank/DDBJ databases">
        <title>Hidden diversity of soil giant viruses.</title>
        <authorList>
            <person name="Schulz F."/>
            <person name="Alteio L."/>
            <person name="Goudeau D."/>
            <person name="Ryan E.M."/>
            <person name="Malmstrom R.R."/>
            <person name="Blanchard J."/>
            <person name="Woyke T."/>
        </authorList>
    </citation>
    <scope>NUCLEOTIDE SEQUENCE</scope>
    <source>
        <strain evidence="9">EDV1</strain>
    </source>
</reference>
<dbReference type="PANTHER" id="PTHR45931:SF3">
    <property type="entry name" value="RING ZINC FINGER-CONTAINING PROTEIN"/>
    <property type="match status" value="1"/>
</dbReference>
<dbReference type="GO" id="GO:0019028">
    <property type="term" value="C:viral capsid"/>
    <property type="evidence" value="ECO:0007669"/>
    <property type="project" value="UniProtKB-KW"/>
</dbReference>
<organism evidence="9">
    <name type="scientific">Edafosvirus sp</name>
    <dbReference type="NCBI Taxonomy" id="2487765"/>
    <lineage>
        <taxon>Viruses</taxon>
        <taxon>Varidnaviria</taxon>
        <taxon>Bamfordvirae</taxon>
        <taxon>Nucleocytoviricota</taxon>
        <taxon>Megaviricetes</taxon>
        <taxon>Imitervirales</taxon>
        <taxon>Mimiviridae</taxon>
        <taxon>Klosneuvirinae</taxon>
    </lineage>
</organism>